<feature type="compositionally biased region" description="Basic and acidic residues" evidence="1">
    <location>
        <begin position="251"/>
        <end position="261"/>
    </location>
</feature>
<dbReference type="VEuPathDB" id="TriTrypDB:Tc_MARK_3446"/>
<dbReference type="VEuPathDB" id="TriTrypDB:TcCL_ESM01591"/>
<dbReference type="VEuPathDB" id="TriTrypDB:TcG_06527"/>
<name>A0A2V2VTP6_TRYCR</name>
<dbReference type="VEuPathDB" id="TriTrypDB:ECC02_000482"/>
<sequence length="427" mass="47448">MACEQAYGWCVGFSGMLESGREGQLGKLWQRLLSSVCSEEALAEATRGPRVAWNPYRPARGEHLLQGILNSEVYEWRSAVAVNSLRLHGTALSTDGLPQSPLNTVHNIKFFHLEANVSGITTNGLSSDRTAAQCSGRTGPSCDIESEPIEGMCNENNRENIRRSTEPQDVIDDIFEVLWRTFAVPWIIERHASGHQLRREKREPETHDNSTAILSFYCADPVRRFAGKPNRNNDLVPNRRRPTTGPAMRRGGTERRAAPVLPDEKKTPLLLLHTGASLKKEFVDVVREEGHPVAVARQGVQFLNEVGHSPKQKRVSSFRLSVLASSGNAEAERRRSLLLGKPTIGRPTLHCKGDHPFSSVLHPRDNSSPDRRHSPKGKKNNVFVKKLDRGAQNVRALSGCRGCKLAPLPRKARVCSPTIIKQQNEEV</sequence>
<reference evidence="2 3" key="1">
    <citation type="journal article" date="2018" name="Microb. Genom.">
        <title>Expanding an expanded genome: long-read sequencing of Trypanosoma cruzi.</title>
        <authorList>
            <person name="Berna L."/>
            <person name="Rodriguez M."/>
            <person name="Chiribao M.L."/>
            <person name="Parodi-Talice A."/>
            <person name="Pita S."/>
            <person name="Rijo G."/>
            <person name="Alvarez-Valin F."/>
            <person name="Robello C."/>
        </authorList>
    </citation>
    <scope>NUCLEOTIDE SEQUENCE [LARGE SCALE GENOMIC DNA]</scope>
    <source>
        <strain evidence="2 3">Dm28c</strain>
    </source>
</reference>
<evidence type="ECO:0000313" key="2">
    <source>
        <dbReference type="EMBL" id="PWU97703.1"/>
    </source>
</evidence>
<dbReference type="VEuPathDB" id="TriTrypDB:C4B63_14g40"/>
<evidence type="ECO:0000313" key="3">
    <source>
        <dbReference type="Proteomes" id="UP000246121"/>
    </source>
</evidence>
<dbReference type="AlphaFoldDB" id="A0A2V2VTP6"/>
<feature type="compositionally biased region" description="Basic and acidic residues" evidence="1">
    <location>
        <begin position="362"/>
        <end position="372"/>
    </location>
</feature>
<dbReference type="VEuPathDB" id="TriTrypDB:TcCLB.503797.4"/>
<dbReference type="VEuPathDB" id="TriTrypDB:C3747_19g39"/>
<proteinExistence type="predicted"/>
<dbReference type="EMBL" id="PRFA01000014">
    <property type="protein sequence ID" value="PWU97703.1"/>
    <property type="molecule type" value="Genomic_DNA"/>
</dbReference>
<organism evidence="2 3">
    <name type="scientific">Trypanosoma cruzi</name>
    <dbReference type="NCBI Taxonomy" id="5693"/>
    <lineage>
        <taxon>Eukaryota</taxon>
        <taxon>Discoba</taxon>
        <taxon>Euglenozoa</taxon>
        <taxon>Kinetoplastea</taxon>
        <taxon>Metakinetoplastina</taxon>
        <taxon>Trypanosomatida</taxon>
        <taxon>Trypanosomatidae</taxon>
        <taxon>Trypanosoma</taxon>
        <taxon>Schizotrypanum</taxon>
    </lineage>
</organism>
<dbReference type="VEuPathDB" id="TriTrypDB:TCSYLVIO_004655"/>
<comment type="caution">
    <text evidence="2">The sequence shown here is derived from an EMBL/GenBank/DDBJ whole genome shotgun (WGS) entry which is preliminary data.</text>
</comment>
<protein>
    <submittedName>
        <fullName evidence="2">Uncharacterized protein</fullName>
    </submittedName>
</protein>
<dbReference type="VEuPathDB" id="TriTrypDB:TcCLB.508727.44"/>
<dbReference type="VEuPathDB" id="TriTrypDB:TCDM_03442"/>
<feature type="region of interest" description="Disordered" evidence="1">
    <location>
        <begin position="349"/>
        <end position="381"/>
    </location>
</feature>
<dbReference type="Proteomes" id="UP000246121">
    <property type="component" value="Unassembled WGS sequence"/>
</dbReference>
<evidence type="ECO:0000256" key="1">
    <source>
        <dbReference type="SAM" id="MobiDB-lite"/>
    </source>
</evidence>
<gene>
    <name evidence="2" type="ORF">C4B63_14g40</name>
</gene>
<dbReference type="VEuPathDB" id="TriTrypDB:TcBrA4_0012980"/>
<accession>A0A2V2VTP6</accession>
<feature type="region of interest" description="Disordered" evidence="1">
    <location>
        <begin position="228"/>
        <end position="261"/>
    </location>
</feature>